<accession>A0A255GNY7</accession>
<gene>
    <name evidence="1" type="ORF">CGZ93_17170</name>
</gene>
<dbReference type="Proteomes" id="UP000216311">
    <property type="component" value="Unassembled WGS sequence"/>
</dbReference>
<proteinExistence type="predicted"/>
<dbReference type="Gene3D" id="3.30.1380.10">
    <property type="match status" value="1"/>
</dbReference>
<protein>
    <recommendedName>
        <fullName evidence="3">Peptidase M15A C-terminal domain-containing protein</fullName>
    </recommendedName>
</protein>
<evidence type="ECO:0000313" key="1">
    <source>
        <dbReference type="EMBL" id="OYO17291.1"/>
    </source>
</evidence>
<dbReference type="InterPro" id="IPR009045">
    <property type="entry name" value="Zn_M74/Hedgehog-like"/>
</dbReference>
<evidence type="ECO:0008006" key="3">
    <source>
        <dbReference type="Google" id="ProtNLM"/>
    </source>
</evidence>
<dbReference type="OrthoDB" id="3436074at2"/>
<sequence length="84" mass="8757">MLRGMLAVANKGYRIRVTAIAGADHSATSRHYRGTAFDVDQINGVGVGSGAAHQAVLSACREAGATENLGPGYPVHDTHVHCGW</sequence>
<organism evidence="1 2">
    <name type="scientific">Enemella dayhoffiae</name>
    <dbReference type="NCBI Taxonomy" id="2016507"/>
    <lineage>
        <taxon>Bacteria</taxon>
        <taxon>Bacillati</taxon>
        <taxon>Actinomycetota</taxon>
        <taxon>Actinomycetes</taxon>
        <taxon>Propionibacteriales</taxon>
        <taxon>Propionibacteriaceae</taxon>
        <taxon>Enemella</taxon>
    </lineage>
</organism>
<reference evidence="1 2" key="1">
    <citation type="submission" date="2017-07" db="EMBL/GenBank/DDBJ databases">
        <title>Draft whole genome sequences of clinical Proprionibacteriaceae strains.</title>
        <authorList>
            <person name="Bernier A.-M."/>
            <person name="Bernard K."/>
            <person name="Domingo M.-C."/>
        </authorList>
    </citation>
    <scope>NUCLEOTIDE SEQUENCE [LARGE SCALE GENOMIC DNA]</scope>
    <source>
        <strain evidence="1 2">NML 130396</strain>
    </source>
</reference>
<dbReference type="RefSeq" id="WP_094365370.1">
    <property type="nucleotide sequence ID" value="NZ_NMVQ01000046.1"/>
</dbReference>
<name>A0A255GNY7_9ACTN</name>
<dbReference type="AlphaFoldDB" id="A0A255GNY7"/>
<dbReference type="EMBL" id="NMVQ01000046">
    <property type="protein sequence ID" value="OYO17291.1"/>
    <property type="molecule type" value="Genomic_DNA"/>
</dbReference>
<evidence type="ECO:0000313" key="2">
    <source>
        <dbReference type="Proteomes" id="UP000216311"/>
    </source>
</evidence>
<comment type="caution">
    <text evidence="1">The sequence shown here is derived from an EMBL/GenBank/DDBJ whole genome shotgun (WGS) entry which is preliminary data.</text>
</comment>
<keyword evidence="2" id="KW-1185">Reference proteome</keyword>